<feature type="transmembrane region" description="Helical" evidence="6">
    <location>
        <begin position="21"/>
        <end position="39"/>
    </location>
</feature>
<dbReference type="PANTHER" id="PTHR22950">
    <property type="entry name" value="AMINO ACID TRANSPORTER"/>
    <property type="match status" value="1"/>
</dbReference>
<keyword evidence="3 6" id="KW-0812">Transmembrane</keyword>
<accession>T0LBR8</accession>
<evidence type="ECO:0000259" key="7">
    <source>
        <dbReference type="Pfam" id="PF01490"/>
    </source>
</evidence>
<dbReference type="HOGENOM" id="CLU_049198_0_0_1"/>
<feature type="transmembrane region" description="Helical" evidence="6">
    <location>
        <begin position="184"/>
        <end position="207"/>
    </location>
</feature>
<evidence type="ECO:0000256" key="3">
    <source>
        <dbReference type="ARBA" id="ARBA00022692"/>
    </source>
</evidence>
<dbReference type="GO" id="GO:0015179">
    <property type="term" value="F:L-amino acid transmembrane transporter activity"/>
    <property type="evidence" value="ECO:0007669"/>
    <property type="project" value="TreeGrafter"/>
</dbReference>
<name>T0LBR8_9MICR</name>
<dbReference type="Pfam" id="PF01490">
    <property type="entry name" value="Aa_trans"/>
    <property type="match status" value="1"/>
</dbReference>
<dbReference type="AlphaFoldDB" id="T0LBR8"/>
<feature type="transmembrane region" description="Helical" evidence="6">
    <location>
        <begin position="219"/>
        <end position="238"/>
    </location>
</feature>
<feature type="transmembrane region" description="Helical" evidence="6">
    <location>
        <begin position="275"/>
        <end position="296"/>
    </location>
</feature>
<sequence>MILYRHLSTLLLISLNENRETSRKIAAILFAPILLYLSLKKQLVQLKFSGWVSFLSVSFLALLTITYSILIGNKAYNSTFNQFNSGYKLAIPFFFPSMVCEPSMISVCRKLNNKSKINIVFISLMTSICGIFIYGLVGHCGYIVFGECIKSTIIDELADMNSTLNIYVRNNTFDKYNILSRLSVYSMICVLVCGFPISMVPITDMFMTYFSKGRSRNSVILTLFFSCLILVFIEKLNIKTIKRISGAIFSSSVGLVHPFVFHLNSNLKDKKLRKIFLIICTLSILIISYIICTIFFDIWNNEL</sequence>
<dbReference type="PANTHER" id="PTHR22950:SF702">
    <property type="entry name" value="AMINO ACID TRANSPORTER PROTEIN"/>
    <property type="match status" value="1"/>
</dbReference>
<gene>
    <name evidence="8" type="ORF">NAPIS_ORF00689</name>
</gene>
<evidence type="ECO:0000256" key="6">
    <source>
        <dbReference type="SAM" id="Phobius"/>
    </source>
</evidence>
<dbReference type="VEuPathDB" id="MicrosporidiaDB:NAPIS_ORF00689"/>
<feature type="transmembrane region" description="Helical" evidence="6">
    <location>
        <begin position="119"/>
        <end position="137"/>
    </location>
</feature>
<feature type="domain" description="Amino acid transporter transmembrane" evidence="7">
    <location>
        <begin position="17"/>
        <end position="294"/>
    </location>
</feature>
<dbReference type="GO" id="GO:0016020">
    <property type="term" value="C:membrane"/>
    <property type="evidence" value="ECO:0007669"/>
    <property type="project" value="UniProtKB-SubCell"/>
</dbReference>
<comment type="similarity">
    <text evidence="2">Belongs to the amino acid/polyamine transporter 2 family.</text>
</comment>
<evidence type="ECO:0000313" key="9">
    <source>
        <dbReference type="Proteomes" id="UP000053780"/>
    </source>
</evidence>
<comment type="subcellular location">
    <subcellularLocation>
        <location evidence="1">Membrane</location>
        <topology evidence="1">Multi-pass membrane protein</topology>
    </subcellularLocation>
</comment>
<evidence type="ECO:0000256" key="4">
    <source>
        <dbReference type="ARBA" id="ARBA00022989"/>
    </source>
</evidence>
<reference evidence="8 9" key="1">
    <citation type="journal article" date="2013" name="BMC Genomics">
        <title>Genome sequencing and comparative genomics of honey bee microsporidia, Nosema apis reveal novel insights into host-parasite interactions.</title>
        <authorList>
            <person name="Chen Yp."/>
            <person name="Pettis J.S."/>
            <person name="Zhao Y."/>
            <person name="Liu X."/>
            <person name="Tallon L.J."/>
            <person name="Sadzewicz L.D."/>
            <person name="Li R."/>
            <person name="Zheng H."/>
            <person name="Huang S."/>
            <person name="Zhang X."/>
            <person name="Hamilton M.C."/>
            <person name="Pernal S.F."/>
            <person name="Melathopoulos A.P."/>
            <person name="Yan X."/>
            <person name="Evans J.D."/>
        </authorList>
    </citation>
    <scope>NUCLEOTIDE SEQUENCE [LARGE SCALE GENOMIC DNA]</scope>
    <source>
        <strain evidence="8 9">BRL 01</strain>
    </source>
</reference>
<evidence type="ECO:0000313" key="8">
    <source>
        <dbReference type="EMBL" id="EQB61729.1"/>
    </source>
</evidence>
<keyword evidence="5 6" id="KW-0472">Membrane</keyword>
<organism evidence="8 9">
    <name type="scientific">Vairimorpha apis BRL 01</name>
    <dbReference type="NCBI Taxonomy" id="1037528"/>
    <lineage>
        <taxon>Eukaryota</taxon>
        <taxon>Fungi</taxon>
        <taxon>Fungi incertae sedis</taxon>
        <taxon>Microsporidia</taxon>
        <taxon>Nosematidae</taxon>
        <taxon>Vairimorpha</taxon>
    </lineage>
</organism>
<evidence type="ECO:0000256" key="2">
    <source>
        <dbReference type="ARBA" id="ARBA00008066"/>
    </source>
</evidence>
<dbReference type="Proteomes" id="UP000053780">
    <property type="component" value="Unassembled WGS sequence"/>
</dbReference>
<evidence type="ECO:0000256" key="1">
    <source>
        <dbReference type="ARBA" id="ARBA00004141"/>
    </source>
</evidence>
<dbReference type="OrthoDB" id="438545at2759"/>
<feature type="transmembrane region" description="Helical" evidence="6">
    <location>
        <begin position="51"/>
        <end position="70"/>
    </location>
</feature>
<proteinExistence type="inferred from homology"/>
<dbReference type="EMBL" id="KE647100">
    <property type="protein sequence ID" value="EQB61729.1"/>
    <property type="molecule type" value="Genomic_DNA"/>
</dbReference>
<feature type="transmembrane region" description="Helical" evidence="6">
    <location>
        <begin position="90"/>
        <end position="107"/>
    </location>
</feature>
<evidence type="ECO:0000256" key="5">
    <source>
        <dbReference type="ARBA" id="ARBA00023136"/>
    </source>
</evidence>
<keyword evidence="4 6" id="KW-1133">Transmembrane helix</keyword>
<dbReference type="InterPro" id="IPR013057">
    <property type="entry name" value="AA_transpt_TM"/>
</dbReference>
<protein>
    <submittedName>
        <fullName evidence="8">Amino acid permease</fullName>
    </submittedName>
</protein>
<keyword evidence="9" id="KW-1185">Reference proteome</keyword>